<dbReference type="InterPro" id="IPR029006">
    <property type="entry name" value="ADF-H/Gelsolin-like_dom_sf"/>
</dbReference>
<evidence type="ECO:0000313" key="2">
    <source>
        <dbReference type="EMBL" id="CAD9760716.1"/>
    </source>
</evidence>
<evidence type="ECO:0000259" key="1">
    <source>
        <dbReference type="PROSITE" id="PS51263"/>
    </source>
</evidence>
<sequence>MSDTKSPAKAFGEIAHKEAKAGSFVVCSVGKKVVIDSQGVGLSELKKAFASDKVLFAAFNVHGVDERANVKSTRTKIIQINWIGSDVAPMKKMGALSGKSKITKVFKGMAATMNINEVDDLTVESIAKILLASGGAHKPSYYLFGPDESEKYDLNFYSKDNK</sequence>
<name>A0A7S2XC18_9EUKA</name>
<dbReference type="Pfam" id="PF00241">
    <property type="entry name" value="Cofilin_ADF"/>
    <property type="match status" value="1"/>
</dbReference>
<gene>
    <name evidence="2" type="ORF">LSP00402_LOCUS8310</name>
</gene>
<feature type="domain" description="ADF-H" evidence="1">
    <location>
        <begin position="1"/>
        <end position="131"/>
    </location>
</feature>
<dbReference type="GO" id="GO:0003779">
    <property type="term" value="F:actin binding"/>
    <property type="evidence" value="ECO:0007669"/>
    <property type="project" value="InterPro"/>
</dbReference>
<protein>
    <recommendedName>
        <fullName evidence="1">ADF-H domain-containing protein</fullName>
    </recommendedName>
</protein>
<dbReference type="Gene3D" id="3.40.20.10">
    <property type="entry name" value="Severin"/>
    <property type="match status" value="1"/>
</dbReference>
<dbReference type="InterPro" id="IPR002108">
    <property type="entry name" value="ADF-H"/>
</dbReference>
<dbReference type="AlphaFoldDB" id="A0A7S2XC18"/>
<dbReference type="SMART" id="SM00102">
    <property type="entry name" value="ADF"/>
    <property type="match status" value="1"/>
</dbReference>
<accession>A0A7S2XC18</accession>
<dbReference type="EMBL" id="HBHP01013356">
    <property type="protein sequence ID" value="CAD9760716.1"/>
    <property type="molecule type" value="Transcribed_RNA"/>
</dbReference>
<dbReference type="PROSITE" id="PS51263">
    <property type="entry name" value="ADF_H"/>
    <property type="match status" value="1"/>
</dbReference>
<organism evidence="2">
    <name type="scientific">Lotharella oceanica</name>
    <dbReference type="NCBI Taxonomy" id="641309"/>
    <lineage>
        <taxon>Eukaryota</taxon>
        <taxon>Sar</taxon>
        <taxon>Rhizaria</taxon>
        <taxon>Cercozoa</taxon>
        <taxon>Chlorarachniophyceae</taxon>
        <taxon>Lotharella</taxon>
    </lineage>
</organism>
<proteinExistence type="predicted"/>
<dbReference type="SUPFAM" id="SSF55753">
    <property type="entry name" value="Actin depolymerizing proteins"/>
    <property type="match status" value="1"/>
</dbReference>
<reference evidence="2" key="1">
    <citation type="submission" date="2021-01" db="EMBL/GenBank/DDBJ databases">
        <authorList>
            <person name="Corre E."/>
            <person name="Pelletier E."/>
            <person name="Niang G."/>
            <person name="Scheremetjew M."/>
            <person name="Finn R."/>
            <person name="Kale V."/>
            <person name="Holt S."/>
            <person name="Cochrane G."/>
            <person name="Meng A."/>
            <person name="Brown T."/>
            <person name="Cohen L."/>
        </authorList>
    </citation>
    <scope>NUCLEOTIDE SEQUENCE</scope>
    <source>
        <strain evidence="2">CCMP622</strain>
    </source>
</reference>